<evidence type="ECO:0000313" key="2">
    <source>
        <dbReference type="EMBL" id="KAF2262568.1"/>
    </source>
</evidence>
<proteinExistence type="predicted"/>
<gene>
    <name evidence="2" type="ORF">CC78DRAFT_582512</name>
</gene>
<feature type="compositionally biased region" description="Basic and acidic residues" evidence="1">
    <location>
        <begin position="108"/>
        <end position="125"/>
    </location>
</feature>
<dbReference type="Proteomes" id="UP000800093">
    <property type="component" value="Unassembled WGS sequence"/>
</dbReference>
<protein>
    <submittedName>
        <fullName evidence="2">Uncharacterized protein</fullName>
    </submittedName>
</protein>
<keyword evidence="3" id="KW-1185">Reference proteome</keyword>
<comment type="caution">
    <text evidence="2">The sequence shown here is derived from an EMBL/GenBank/DDBJ whole genome shotgun (WGS) entry which is preliminary data.</text>
</comment>
<evidence type="ECO:0000256" key="1">
    <source>
        <dbReference type="SAM" id="MobiDB-lite"/>
    </source>
</evidence>
<sequence>MASPHCATMTFTIKSGDPSDDNPQTDRWILGLQSAIRMRCNINTNARCATHCSSRENVLSSGNEMNFHLEGYRKERNVKIELDRSRFDVIVSTVRQFDDYINETLDTTYEKKAGYEKEKKEEARRAVGRLKYQSKYDKQDDSSDESSDEPTKKAPTS</sequence>
<name>A0A9P4K5M0_9PLEO</name>
<dbReference type="EMBL" id="ML986639">
    <property type="protein sequence ID" value="KAF2262568.1"/>
    <property type="molecule type" value="Genomic_DNA"/>
</dbReference>
<dbReference type="AlphaFoldDB" id="A0A9P4K5M0"/>
<organism evidence="2 3">
    <name type="scientific">Lojkania enalia</name>
    <dbReference type="NCBI Taxonomy" id="147567"/>
    <lineage>
        <taxon>Eukaryota</taxon>
        <taxon>Fungi</taxon>
        <taxon>Dikarya</taxon>
        <taxon>Ascomycota</taxon>
        <taxon>Pezizomycotina</taxon>
        <taxon>Dothideomycetes</taxon>
        <taxon>Pleosporomycetidae</taxon>
        <taxon>Pleosporales</taxon>
        <taxon>Pleosporales incertae sedis</taxon>
        <taxon>Lojkania</taxon>
    </lineage>
</organism>
<feature type="region of interest" description="Disordered" evidence="1">
    <location>
        <begin position="108"/>
        <end position="157"/>
    </location>
</feature>
<evidence type="ECO:0000313" key="3">
    <source>
        <dbReference type="Proteomes" id="UP000800093"/>
    </source>
</evidence>
<reference evidence="3" key="1">
    <citation type="journal article" date="2020" name="Stud. Mycol.">
        <title>101 Dothideomycetes genomes: A test case for predicting lifestyles and emergence of pathogens.</title>
        <authorList>
            <person name="Haridas S."/>
            <person name="Albert R."/>
            <person name="Binder M."/>
            <person name="Bloem J."/>
            <person name="LaButti K."/>
            <person name="Salamov A."/>
            <person name="Andreopoulos B."/>
            <person name="Baker S."/>
            <person name="Barry K."/>
            <person name="Bills G."/>
            <person name="Bluhm B."/>
            <person name="Cannon C."/>
            <person name="Castanera R."/>
            <person name="Culley D."/>
            <person name="Daum C."/>
            <person name="Ezra D."/>
            <person name="Gonzalez J."/>
            <person name="Henrissat B."/>
            <person name="Kuo A."/>
            <person name="Liang C."/>
            <person name="Lipzen A."/>
            <person name="Lutzoni F."/>
            <person name="Magnuson J."/>
            <person name="Mondo S."/>
            <person name="Nolan M."/>
            <person name="Ohm R."/>
            <person name="Pangilinan J."/>
            <person name="Park H.-J."/>
            <person name="Ramirez L."/>
            <person name="Alfaro M."/>
            <person name="Sun H."/>
            <person name="Tritt A."/>
            <person name="Yoshinaga Y."/>
            <person name="Zwiers L.-H."/>
            <person name="Turgeon B."/>
            <person name="Goodwin S."/>
            <person name="Spatafora J."/>
            <person name="Crous P."/>
            <person name="Grigoriev I."/>
        </authorList>
    </citation>
    <scope>NUCLEOTIDE SEQUENCE [LARGE SCALE GENOMIC DNA]</scope>
    <source>
        <strain evidence="3">CBS 304.66</strain>
    </source>
</reference>
<accession>A0A9P4K5M0</accession>